<dbReference type="PATRIC" id="fig|883114.3.peg.1464"/>
<dbReference type="InterPro" id="IPR036667">
    <property type="entry name" value="PTS_IIB_sorbose-sp_sf"/>
</dbReference>
<feature type="modified residue" description="Phosphohistidine; by EIIA" evidence="9">
    <location>
        <position position="15"/>
    </location>
</feature>
<accession>H3NQ58</accession>
<dbReference type="PROSITE" id="PS51101">
    <property type="entry name" value="PTS_EIIB_TYPE_4"/>
    <property type="match status" value="1"/>
</dbReference>
<organism evidence="11 12">
    <name type="scientific">Helcococcus kunzii ATCC 51366</name>
    <dbReference type="NCBI Taxonomy" id="883114"/>
    <lineage>
        <taxon>Bacteria</taxon>
        <taxon>Bacillati</taxon>
        <taxon>Bacillota</taxon>
        <taxon>Tissierellia</taxon>
        <taxon>Tissierellales</taxon>
        <taxon>Peptoniphilaceae</taxon>
        <taxon>Helcococcus</taxon>
    </lineage>
</organism>
<dbReference type="GO" id="GO:0005737">
    <property type="term" value="C:cytoplasm"/>
    <property type="evidence" value="ECO:0007669"/>
    <property type="project" value="UniProtKB-SubCell"/>
</dbReference>
<keyword evidence="7" id="KW-0418">Kinase</keyword>
<evidence type="ECO:0000313" key="12">
    <source>
        <dbReference type="Proteomes" id="UP000004191"/>
    </source>
</evidence>
<keyword evidence="6" id="KW-0598">Phosphotransferase system</keyword>
<dbReference type="RefSeq" id="WP_005398984.1">
    <property type="nucleotide sequence ID" value="NZ_JH601088.1"/>
</dbReference>
<evidence type="ECO:0000256" key="9">
    <source>
        <dbReference type="PIRSR" id="PIRSR618455-2"/>
    </source>
</evidence>
<dbReference type="NCBIfam" id="TIGR00854">
    <property type="entry name" value="pts-sorbose"/>
    <property type="match status" value="1"/>
</dbReference>
<evidence type="ECO:0000256" key="1">
    <source>
        <dbReference type="ARBA" id="ARBA00004496"/>
    </source>
</evidence>
<evidence type="ECO:0000256" key="2">
    <source>
        <dbReference type="ARBA" id="ARBA00022448"/>
    </source>
</evidence>
<dbReference type="Proteomes" id="UP000004191">
    <property type="component" value="Unassembled WGS sequence"/>
</dbReference>
<dbReference type="InterPro" id="IPR018455">
    <property type="entry name" value="PTS_IIB_sorbose-sp_subgr"/>
</dbReference>
<keyword evidence="2" id="KW-0813">Transport</keyword>
<keyword evidence="5" id="KW-0808">Transferase</keyword>
<dbReference type="GeneID" id="96999420"/>
<dbReference type="GO" id="GO:0016301">
    <property type="term" value="F:kinase activity"/>
    <property type="evidence" value="ECO:0007669"/>
    <property type="project" value="UniProtKB-KW"/>
</dbReference>
<evidence type="ECO:0000256" key="6">
    <source>
        <dbReference type="ARBA" id="ARBA00022683"/>
    </source>
</evidence>
<dbReference type="GO" id="GO:0009401">
    <property type="term" value="P:phosphoenolpyruvate-dependent sugar phosphotransferase system"/>
    <property type="evidence" value="ECO:0007669"/>
    <property type="project" value="UniProtKB-KW"/>
</dbReference>
<keyword evidence="12" id="KW-1185">Reference proteome</keyword>
<gene>
    <name evidence="11" type="ORF">HMPREF9709_01469</name>
</gene>
<reference evidence="11 12" key="1">
    <citation type="submission" date="2012-01" db="EMBL/GenBank/DDBJ databases">
        <title>The Genome Sequence of Helcococcus kunzii ATCC 51366.</title>
        <authorList>
            <consortium name="The Broad Institute Genome Sequencing Platform"/>
            <person name="Earl A."/>
            <person name="Ward D."/>
            <person name="Feldgarden M."/>
            <person name="Gevers D."/>
            <person name="Huys G."/>
            <person name="Young S.K."/>
            <person name="Zeng Q."/>
            <person name="Gargeya S."/>
            <person name="Fitzgerald M."/>
            <person name="Haas B."/>
            <person name="Abouelleil A."/>
            <person name="Alvarado L."/>
            <person name="Arachchi H.M."/>
            <person name="Berlin A."/>
            <person name="Chapman S.B."/>
            <person name="Gearin G."/>
            <person name="Goldberg J."/>
            <person name="Griggs A."/>
            <person name="Gujja S."/>
            <person name="Hansen M."/>
            <person name="Heiman D."/>
            <person name="Howarth C."/>
            <person name="Larimer J."/>
            <person name="Lui A."/>
            <person name="MacDonald P.J.P."/>
            <person name="McCowen C."/>
            <person name="Montmayeur A."/>
            <person name="Murphy C."/>
            <person name="Neiman D."/>
            <person name="Pearson M."/>
            <person name="Priest M."/>
            <person name="Roberts A."/>
            <person name="Saif S."/>
            <person name="Shea T."/>
            <person name="Sisk P."/>
            <person name="Stolte C."/>
            <person name="Sykes S."/>
            <person name="Wortman J."/>
            <person name="Nusbaum C."/>
            <person name="Birren B."/>
        </authorList>
    </citation>
    <scope>NUCLEOTIDE SEQUENCE [LARGE SCALE GENOMIC DNA]</scope>
    <source>
        <strain evidence="11 12">ATCC 51366</strain>
    </source>
</reference>
<dbReference type="STRING" id="883114.HMPREF9709_01469"/>
<evidence type="ECO:0000256" key="4">
    <source>
        <dbReference type="ARBA" id="ARBA00022597"/>
    </source>
</evidence>
<feature type="active site" description="Pros-phosphohistidine intermediate; for EIIB activity" evidence="8">
    <location>
        <position position="15"/>
    </location>
</feature>
<dbReference type="eggNOG" id="COG3444">
    <property type="taxonomic scope" value="Bacteria"/>
</dbReference>
<dbReference type="CDD" id="cd00001">
    <property type="entry name" value="PTS_IIB_man"/>
    <property type="match status" value="1"/>
</dbReference>
<dbReference type="OrthoDB" id="9788818at2"/>
<dbReference type="SUPFAM" id="SSF52728">
    <property type="entry name" value="PTS IIb component"/>
    <property type="match status" value="1"/>
</dbReference>
<protein>
    <submittedName>
        <fullName evidence="11">PTS system, mannose/fructose/sorbose family, IIB component</fullName>
    </submittedName>
</protein>
<dbReference type="EMBL" id="AGEI01000028">
    <property type="protein sequence ID" value="EHR32538.1"/>
    <property type="molecule type" value="Genomic_DNA"/>
</dbReference>
<evidence type="ECO:0000313" key="11">
    <source>
        <dbReference type="EMBL" id="EHR32538.1"/>
    </source>
</evidence>
<dbReference type="Pfam" id="PF03830">
    <property type="entry name" value="PTSIIB_sorb"/>
    <property type="match status" value="1"/>
</dbReference>
<evidence type="ECO:0000259" key="10">
    <source>
        <dbReference type="PROSITE" id="PS51101"/>
    </source>
</evidence>
<dbReference type="HOGENOM" id="CLU_116175_2_1_9"/>
<comment type="caution">
    <text evidence="11">The sequence shown here is derived from an EMBL/GenBank/DDBJ whole genome shotgun (WGS) entry which is preliminary data.</text>
</comment>
<dbReference type="NCBIfam" id="NF007288">
    <property type="entry name" value="PRK09756.1"/>
    <property type="match status" value="1"/>
</dbReference>
<evidence type="ECO:0000256" key="3">
    <source>
        <dbReference type="ARBA" id="ARBA00022490"/>
    </source>
</evidence>
<comment type="subcellular location">
    <subcellularLocation>
        <location evidence="1">Cytoplasm</location>
    </subcellularLocation>
</comment>
<sequence>MPNILLTRIDNRLIHGQVGVTWVRSLGANLIVVANDDVSKDPLQQKLMSITADNSGAGTRFFSLEKTIEIIHKASASQKIFLVVRDIQDTRKLIEGGVPIMELNLGNLHFSEGKKEFSKKVYLDEQDIIDLDFIKSKGVKIYAQDVPNDKIKNY</sequence>
<evidence type="ECO:0000256" key="5">
    <source>
        <dbReference type="ARBA" id="ARBA00022679"/>
    </source>
</evidence>
<keyword evidence="4" id="KW-0762">Sugar transport</keyword>
<feature type="domain" description="PTS EIIB type-4" evidence="10">
    <location>
        <begin position="1"/>
        <end position="154"/>
    </location>
</feature>
<dbReference type="GO" id="GO:0008982">
    <property type="term" value="F:protein-N(PI)-phosphohistidine-sugar phosphotransferase activity"/>
    <property type="evidence" value="ECO:0007669"/>
    <property type="project" value="InterPro"/>
</dbReference>
<name>H3NQ58_9FIRM</name>
<evidence type="ECO:0000256" key="7">
    <source>
        <dbReference type="ARBA" id="ARBA00022777"/>
    </source>
</evidence>
<dbReference type="Gene3D" id="3.40.35.10">
    <property type="entry name" value="Phosphotransferase system, sorbose subfamily IIB component"/>
    <property type="match status" value="1"/>
</dbReference>
<dbReference type="AlphaFoldDB" id="H3NQ58"/>
<keyword evidence="3" id="KW-0963">Cytoplasm</keyword>
<dbReference type="InterPro" id="IPR004720">
    <property type="entry name" value="PTS_IIB_sorbose-sp"/>
</dbReference>
<proteinExistence type="predicted"/>
<evidence type="ECO:0000256" key="8">
    <source>
        <dbReference type="PIRSR" id="PIRSR618455-1"/>
    </source>
</evidence>